<dbReference type="GO" id="GO:0022857">
    <property type="term" value="F:transmembrane transporter activity"/>
    <property type="evidence" value="ECO:0007669"/>
    <property type="project" value="TreeGrafter"/>
</dbReference>
<keyword evidence="3 7" id="KW-0812">Transmembrane</keyword>
<feature type="domain" description="ABC3 transporter permease C-terminal" evidence="8">
    <location>
        <begin position="294"/>
        <end position="410"/>
    </location>
</feature>
<dbReference type="InterPro" id="IPR003838">
    <property type="entry name" value="ABC3_permease_C"/>
</dbReference>
<comment type="similarity">
    <text evidence="6">Belongs to the ABC-4 integral membrane protein family.</text>
</comment>
<dbReference type="Pfam" id="PF02687">
    <property type="entry name" value="FtsX"/>
    <property type="match status" value="1"/>
</dbReference>
<evidence type="ECO:0000313" key="11">
    <source>
        <dbReference type="Proteomes" id="UP000178797"/>
    </source>
</evidence>
<evidence type="ECO:0000256" key="1">
    <source>
        <dbReference type="ARBA" id="ARBA00004651"/>
    </source>
</evidence>
<evidence type="ECO:0000256" key="7">
    <source>
        <dbReference type="SAM" id="Phobius"/>
    </source>
</evidence>
<evidence type="ECO:0000256" key="4">
    <source>
        <dbReference type="ARBA" id="ARBA00022989"/>
    </source>
</evidence>
<keyword evidence="5 7" id="KW-0472">Membrane</keyword>
<dbReference type="Proteomes" id="UP000178797">
    <property type="component" value="Unassembled WGS sequence"/>
</dbReference>
<dbReference type="GO" id="GO:0005886">
    <property type="term" value="C:plasma membrane"/>
    <property type="evidence" value="ECO:0007669"/>
    <property type="project" value="UniProtKB-SubCell"/>
</dbReference>
<comment type="caution">
    <text evidence="10">The sequence shown here is derived from an EMBL/GenBank/DDBJ whole genome shotgun (WGS) entry which is preliminary data.</text>
</comment>
<sequence>MKLSDIAINNLKRRKGKMIFLIIGLLIGITTIVTLVSITSRMSEDLGKKLDEYGANIIVAPKSDGLSLSYGGISLGGMTFETKELSSGDLEKIKEIKNSKNLSILAPKLIGSGEINGFKVMLVGVDFEKELRLKRWWKKAGYSPEGEHHNMEGMGNAEIKTALLPEEAEIHIIDFKKENDVAVGYEAAKQLGLKVGDEITVNNSLLRVTVILEETGSQDDHLIFLNLPLSQKILNKEGKLSMIEISAYCKDCPIEDMVSQISGKLPNAKVTALKQVVQGRIETLNQFKTFSVGISAVVVLIGSLVVFITMMGSVNERTREIGIFRAIGYRQSHIMKVILLEAFIVSFLAGILGYVIGIGVSTLISSRMFPGTESGFSFNYLIALGSVSLSVFIGMLASLYPARRAANMDPSEALRAL</sequence>
<evidence type="ECO:0000259" key="8">
    <source>
        <dbReference type="Pfam" id="PF02687"/>
    </source>
</evidence>
<dbReference type="Pfam" id="PF12704">
    <property type="entry name" value="MacB_PCD"/>
    <property type="match status" value="1"/>
</dbReference>
<dbReference type="InterPro" id="IPR050250">
    <property type="entry name" value="Macrolide_Exporter_MacB"/>
</dbReference>
<evidence type="ECO:0000256" key="3">
    <source>
        <dbReference type="ARBA" id="ARBA00022692"/>
    </source>
</evidence>
<keyword evidence="2" id="KW-1003">Cell membrane</keyword>
<name>A0A1F7RYS2_9BACT</name>
<protein>
    <submittedName>
        <fullName evidence="10">ABC transporter permease</fullName>
    </submittedName>
</protein>
<dbReference type="PANTHER" id="PTHR30572:SF4">
    <property type="entry name" value="ABC TRANSPORTER PERMEASE YTRF"/>
    <property type="match status" value="1"/>
</dbReference>
<evidence type="ECO:0000259" key="9">
    <source>
        <dbReference type="Pfam" id="PF12704"/>
    </source>
</evidence>
<evidence type="ECO:0000256" key="2">
    <source>
        <dbReference type="ARBA" id="ARBA00022475"/>
    </source>
</evidence>
<feature type="transmembrane region" description="Helical" evidence="7">
    <location>
        <begin position="290"/>
        <end position="314"/>
    </location>
</feature>
<organism evidence="10 11">
    <name type="scientific">Candidatus Schekmanbacteria bacterium RBG_16_38_10</name>
    <dbReference type="NCBI Taxonomy" id="1817879"/>
    <lineage>
        <taxon>Bacteria</taxon>
        <taxon>Candidatus Schekmaniibacteriota</taxon>
    </lineage>
</organism>
<proteinExistence type="inferred from homology"/>
<comment type="subcellular location">
    <subcellularLocation>
        <location evidence="1">Cell membrane</location>
        <topology evidence="1">Multi-pass membrane protein</topology>
    </subcellularLocation>
</comment>
<feature type="domain" description="MacB-like periplasmic core" evidence="9">
    <location>
        <begin position="21"/>
        <end position="234"/>
    </location>
</feature>
<dbReference type="AlphaFoldDB" id="A0A1F7RYS2"/>
<feature type="transmembrane region" description="Helical" evidence="7">
    <location>
        <begin position="334"/>
        <end position="360"/>
    </location>
</feature>
<feature type="transmembrane region" description="Helical" evidence="7">
    <location>
        <begin position="380"/>
        <end position="400"/>
    </location>
</feature>
<keyword evidence="4 7" id="KW-1133">Transmembrane helix</keyword>
<accession>A0A1F7RYS2</accession>
<evidence type="ECO:0000313" key="10">
    <source>
        <dbReference type="EMBL" id="OGL46580.1"/>
    </source>
</evidence>
<reference evidence="10 11" key="1">
    <citation type="journal article" date="2016" name="Nat. Commun.">
        <title>Thousands of microbial genomes shed light on interconnected biogeochemical processes in an aquifer system.</title>
        <authorList>
            <person name="Anantharaman K."/>
            <person name="Brown C.T."/>
            <person name="Hug L.A."/>
            <person name="Sharon I."/>
            <person name="Castelle C.J."/>
            <person name="Probst A.J."/>
            <person name="Thomas B.C."/>
            <person name="Singh A."/>
            <person name="Wilkins M.J."/>
            <person name="Karaoz U."/>
            <person name="Brodie E.L."/>
            <person name="Williams K.H."/>
            <person name="Hubbard S.S."/>
            <person name="Banfield J.F."/>
        </authorList>
    </citation>
    <scope>NUCLEOTIDE SEQUENCE [LARGE SCALE GENOMIC DNA]</scope>
</reference>
<dbReference type="PANTHER" id="PTHR30572">
    <property type="entry name" value="MEMBRANE COMPONENT OF TRANSPORTER-RELATED"/>
    <property type="match status" value="1"/>
</dbReference>
<dbReference type="EMBL" id="MGDE01000083">
    <property type="protein sequence ID" value="OGL46580.1"/>
    <property type="molecule type" value="Genomic_DNA"/>
</dbReference>
<gene>
    <name evidence="10" type="ORF">A2W05_06130</name>
</gene>
<evidence type="ECO:0000256" key="5">
    <source>
        <dbReference type="ARBA" id="ARBA00023136"/>
    </source>
</evidence>
<feature type="transmembrane region" description="Helical" evidence="7">
    <location>
        <begin position="20"/>
        <end position="38"/>
    </location>
</feature>
<evidence type="ECO:0000256" key="6">
    <source>
        <dbReference type="ARBA" id="ARBA00038076"/>
    </source>
</evidence>
<dbReference type="InterPro" id="IPR025857">
    <property type="entry name" value="MacB_PCD"/>
</dbReference>